<dbReference type="EMBL" id="CP013690">
    <property type="protein sequence ID" value="ALU25009.1"/>
    <property type="molecule type" value="Genomic_DNA"/>
</dbReference>
<organism evidence="1 2">
    <name type="scientific">Myroides odoratimimus</name>
    <dbReference type="NCBI Taxonomy" id="76832"/>
    <lineage>
        <taxon>Bacteria</taxon>
        <taxon>Pseudomonadati</taxon>
        <taxon>Bacteroidota</taxon>
        <taxon>Flavobacteriia</taxon>
        <taxon>Flavobacteriales</taxon>
        <taxon>Flavobacteriaceae</taxon>
        <taxon>Myroides</taxon>
    </lineage>
</organism>
<dbReference type="KEGG" id="mod:AS202_01965"/>
<dbReference type="Proteomes" id="UP000069030">
    <property type="component" value="Chromosome"/>
</dbReference>
<accession>A0AAI8C161</accession>
<dbReference type="Pfam" id="PF19781">
    <property type="entry name" value="DUF6266"/>
    <property type="match status" value="1"/>
</dbReference>
<reference evidence="1 2" key="1">
    <citation type="journal article" date="2016" name="J. Zhejiang Univ. Sci. B">
        <title>Antibiotic resistance mechanisms of Myroides sp.</title>
        <authorList>
            <person name="Hu S."/>
            <person name="Yuan S."/>
            <person name="Qu H."/>
            <person name="Jiang T."/>
            <person name="Zhou Y."/>
            <person name="Wang M."/>
            <person name="Ming D."/>
        </authorList>
    </citation>
    <scope>NUCLEOTIDE SEQUENCE [LARGE SCALE GENOMIC DNA]</scope>
    <source>
        <strain evidence="1 2">PR63039</strain>
    </source>
</reference>
<evidence type="ECO:0000313" key="2">
    <source>
        <dbReference type="Proteomes" id="UP000069030"/>
    </source>
</evidence>
<sequence>MAEIKEGILGGVQGKVGTVVGYKYRGKNIIRSLAPKSTKEASEKQIIQRSKLTVVVKFLKGIKDFVNMHYPVLETEDKTKTGYDQIRSEIMKNGVFLIDNMIHIIPQRVLLSIGVLTPAAIQKISFLKENKVKVKWDDSFINSLTNTDDQLTMIAFNDELNTFYITENIGKRADKYTHFELPANWQTGTIHFWSVWKSANHAMHSTSVYHAPIELIQK</sequence>
<protein>
    <submittedName>
        <fullName evidence="1">Uncharacterized protein</fullName>
    </submittedName>
</protein>
<dbReference type="AlphaFoldDB" id="A0AAI8C161"/>
<dbReference type="InterPro" id="IPR046233">
    <property type="entry name" value="DUF6266"/>
</dbReference>
<evidence type="ECO:0000313" key="1">
    <source>
        <dbReference type="EMBL" id="ALU25009.1"/>
    </source>
</evidence>
<proteinExistence type="predicted"/>
<name>A0AAI8C161_9FLAO</name>
<gene>
    <name evidence="1" type="ORF">AS202_01965</name>
</gene>